<keyword evidence="3" id="KW-1185">Reference proteome</keyword>
<sequence>MPFEFINNNATIDRASRKRIRSRAATGKNSNRTCTRSSKANTLKNTAVTPFKAPTSLYGSHRAQPDEGVDVVAEIRCPVDDGLQFPRRVHRESRYLVREALFFFANCRHNPQLDGAVVMPDNMRSVWVQLFFQDEAYFHCWMAISILCSKSRVNEPERGVRHITHTYHLVQERLYGKEATSDMTIAVLVNMSQYERLQEQYERGFIHVQGLYRMVQLRGGMMKLSRECWGIAQKLLRADLEYAIQLGSRTLFGDDGIRALCEMGFPCVGFGEQSDSADGSELDLFLRQNLRPDLWAIFADMRRLGMMLNGASAGREQKLDGVDVHCTIILLGYRLLQINPLDDALATVTSDLENVIHLSLLAFLVTFLTGLDHRILDKPILSRRLRLAINKLSTSTNEGQEGQMVQSVLIWGLCIGSAAVFKYSEDEWLNPRTQTTMQALGLYTWEDTKKVLAGFPWVVALHDRAAIALSSTQTLLRLSNTTYQLF</sequence>
<dbReference type="PANTHER" id="PTHR37540">
    <property type="entry name" value="TRANSCRIPTION FACTOR (ACR-2), PUTATIVE-RELATED-RELATED"/>
    <property type="match status" value="1"/>
</dbReference>
<name>A0ABR4HXY2_9EURO</name>
<reference evidence="2 3" key="1">
    <citation type="submission" date="2024-07" db="EMBL/GenBank/DDBJ databases">
        <title>Section-level genome sequencing and comparative genomics of Aspergillus sections Usti and Cavernicolus.</title>
        <authorList>
            <consortium name="Lawrence Berkeley National Laboratory"/>
            <person name="Nybo J.L."/>
            <person name="Vesth T.C."/>
            <person name="Theobald S."/>
            <person name="Frisvad J.C."/>
            <person name="Larsen T.O."/>
            <person name="Kjaerboelling I."/>
            <person name="Rothschild-Mancinelli K."/>
            <person name="Lyhne E.K."/>
            <person name="Kogle M.E."/>
            <person name="Barry K."/>
            <person name="Clum A."/>
            <person name="Na H."/>
            <person name="Ledsgaard L."/>
            <person name="Lin J."/>
            <person name="Lipzen A."/>
            <person name="Kuo A."/>
            <person name="Riley R."/>
            <person name="Mondo S."/>
            <person name="Labutti K."/>
            <person name="Haridas S."/>
            <person name="Pangalinan J."/>
            <person name="Salamov A.A."/>
            <person name="Simmons B.A."/>
            <person name="Magnuson J.K."/>
            <person name="Chen J."/>
            <person name="Drula E."/>
            <person name="Henrissat B."/>
            <person name="Wiebenga A."/>
            <person name="Lubbers R.J."/>
            <person name="Gomes A.C."/>
            <person name="Makela M.R."/>
            <person name="Stajich J."/>
            <person name="Grigoriev I.V."/>
            <person name="Mortensen U.H."/>
            <person name="De Vries R.P."/>
            <person name="Baker S.E."/>
            <person name="Andersen M.R."/>
        </authorList>
    </citation>
    <scope>NUCLEOTIDE SEQUENCE [LARGE SCALE GENOMIC DNA]</scope>
    <source>
        <strain evidence="2 3">CBS 588.65</strain>
    </source>
</reference>
<organism evidence="2 3">
    <name type="scientific">Aspergillus granulosus</name>
    <dbReference type="NCBI Taxonomy" id="176169"/>
    <lineage>
        <taxon>Eukaryota</taxon>
        <taxon>Fungi</taxon>
        <taxon>Dikarya</taxon>
        <taxon>Ascomycota</taxon>
        <taxon>Pezizomycotina</taxon>
        <taxon>Eurotiomycetes</taxon>
        <taxon>Eurotiomycetidae</taxon>
        <taxon>Eurotiales</taxon>
        <taxon>Aspergillaceae</taxon>
        <taxon>Aspergillus</taxon>
        <taxon>Aspergillus subgen. Nidulantes</taxon>
    </lineage>
</organism>
<proteinExistence type="predicted"/>
<accession>A0ABR4HXY2</accession>
<dbReference type="Proteomes" id="UP001610334">
    <property type="component" value="Unassembled WGS sequence"/>
</dbReference>
<protein>
    <submittedName>
        <fullName evidence="2">Uncharacterized protein</fullName>
    </submittedName>
</protein>
<comment type="caution">
    <text evidence="2">The sequence shown here is derived from an EMBL/GenBank/DDBJ whole genome shotgun (WGS) entry which is preliminary data.</text>
</comment>
<gene>
    <name evidence="2" type="ORF">BJX63DRAFT_311578</name>
</gene>
<evidence type="ECO:0000313" key="3">
    <source>
        <dbReference type="Proteomes" id="UP001610334"/>
    </source>
</evidence>
<evidence type="ECO:0000313" key="2">
    <source>
        <dbReference type="EMBL" id="KAL2820354.1"/>
    </source>
</evidence>
<evidence type="ECO:0000256" key="1">
    <source>
        <dbReference type="SAM" id="MobiDB-lite"/>
    </source>
</evidence>
<feature type="compositionally biased region" description="Polar residues" evidence="1">
    <location>
        <begin position="27"/>
        <end position="39"/>
    </location>
</feature>
<dbReference type="EMBL" id="JBFXLT010000007">
    <property type="protein sequence ID" value="KAL2820354.1"/>
    <property type="molecule type" value="Genomic_DNA"/>
</dbReference>
<feature type="region of interest" description="Disordered" evidence="1">
    <location>
        <begin position="17"/>
        <end position="39"/>
    </location>
</feature>
<dbReference type="PANTHER" id="PTHR37540:SF9">
    <property type="entry name" value="ZN(2)-C6 FUNGAL-TYPE DOMAIN-CONTAINING PROTEIN"/>
    <property type="match status" value="1"/>
</dbReference>